<dbReference type="AlphaFoldDB" id="A0A2H3C8B4"/>
<gene>
    <name evidence="1" type="ORF">ARMSODRAFT_985796</name>
</gene>
<dbReference type="STRING" id="1076256.A0A2H3C8B4"/>
<dbReference type="InterPro" id="IPR041078">
    <property type="entry name" value="Plavaka"/>
</dbReference>
<protein>
    <submittedName>
        <fullName evidence="1">Uncharacterized protein</fullName>
    </submittedName>
</protein>
<sequence>MNLQCTLPALAQDQKTVTNLSLGLMYGLVAVTRHPRFWKVIMNGQEIVAMRQRFLPASRLNIILLLMINDLLQIWVTTLLEEQSPPYANVNDIYEMIDATALGTVSWECFSVSYNGLNKDDAPWKSATYDVWFRDPWAILHSQLANPDFANEMDFAPKQVKDSHGKHRYQDFMSGNWACTTHNSTFCPVILGSDKTTVSVATGQNEYYPLYQSNGLIHNGVHRAHHNSVALSEFLSIPKTNQEHHDSPEFHHFQRQLFHGSLNYILQLLCLGMTTPEELWDNYGIVDNIMPFTHGFPHADIHELLSPDLLHQVIKGTFKDHLVMWIEDIAAVPTFPGLRRFPEGRGFKQWTGNDSKALMKVYLPAIEGHVPPQMVCTIAAFLEFCYLDLLLTIDETVTRYHHECEIFRDVGVCPDGFSLPHQHSVVHYRCLIQDFGAPNGLCSLITESKHIKAVKEPWCWSSRFNTLSQILLINECLDKLAAARVNFQAHGMLDGLIFGTSAEEKQGGDEDDDGRSVDMVCPDILGEVKLAHHYVHQCPCNLGLLAQHLHLLQLPNLVQCFLYEQTANGRDGTPIDDIPIQECPCYHGKVYTYTSAVVMFYTPMTRSWRKGPGCYDCVFAQADENLPGFRGLHVARVLLFFSIRHNDVFYPCALVTWFLAVGNEPCEDTGMWVVQPDLDEGGQWVMSVIHLDTILHAVHLIGVYGIFFLPRELKHMDSLEAFHSFYVNKYADHHSHKIAF</sequence>
<reference evidence="2" key="1">
    <citation type="journal article" date="2017" name="Nat. Ecol. Evol.">
        <title>Genome expansion and lineage-specific genetic innovations in the forest pathogenic fungi Armillaria.</title>
        <authorList>
            <person name="Sipos G."/>
            <person name="Prasanna A.N."/>
            <person name="Walter M.C."/>
            <person name="O'Connor E."/>
            <person name="Balint B."/>
            <person name="Krizsan K."/>
            <person name="Kiss B."/>
            <person name="Hess J."/>
            <person name="Varga T."/>
            <person name="Slot J."/>
            <person name="Riley R."/>
            <person name="Boka B."/>
            <person name="Rigling D."/>
            <person name="Barry K."/>
            <person name="Lee J."/>
            <person name="Mihaltcheva S."/>
            <person name="LaButti K."/>
            <person name="Lipzen A."/>
            <person name="Waldron R."/>
            <person name="Moloney N.M."/>
            <person name="Sperisen C."/>
            <person name="Kredics L."/>
            <person name="Vagvoelgyi C."/>
            <person name="Patrignani A."/>
            <person name="Fitzpatrick D."/>
            <person name="Nagy I."/>
            <person name="Doyle S."/>
            <person name="Anderson J.B."/>
            <person name="Grigoriev I.V."/>
            <person name="Gueldener U."/>
            <person name="Muensterkoetter M."/>
            <person name="Nagy L.G."/>
        </authorList>
    </citation>
    <scope>NUCLEOTIDE SEQUENCE [LARGE SCALE GENOMIC DNA]</scope>
    <source>
        <strain evidence="2">28-4</strain>
    </source>
</reference>
<evidence type="ECO:0000313" key="2">
    <source>
        <dbReference type="Proteomes" id="UP000218334"/>
    </source>
</evidence>
<accession>A0A2H3C8B4</accession>
<dbReference type="Pfam" id="PF18759">
    <property type="entry name" value="Plavaka"/>
    <property type="match status" value="1"/>
</dbReference>
<keyword evidence="2" id="KW-1185">Reference proteome</keyword>
<name>A0A2H3C8B4_9AGAR</name>
<proteinExistence type="predicted"/>
<organism evidence="1 2">
    <name type="scientific">Armillaria solidipes</name>
    <dbReference type="NCBI Taxonomy" id="1076256"/>
    <lineage>
        <taxon>Eukaryota</taxon>
        <taxon>Fungi</taxon>
        <taxon>Dikarya</taxon>
        <taxon>Basidiomycota</taxon>
        <taxon>Agaricomycotina</taxon>
        <taxon>Agaricomycetes</taxon>
        <taxon>Agaricomycetidae</taxon>
        <taxon>Agaricales</taxon>
        <taxon>Marasmiineae</taxon>
        <taxon>Physalacriaceae</taxon>
        <taxon>Armillaria</taxon>
    </lineage>
</organism>
<dbReference type="Proteomes" id="UP000218334">
    <property type="component" value="Unassembled WGS sequence"/>
</dbReference>
<evidence type="ECO:0000313" key="1">
    <source>
        <dbReference type="EMBL" id="PBK74578.1"/>
    </source>
</evidence>
<dbReference type="EMBL" id="KZ293418">
    <property type="protein sequence ID" value="PBK74578.1"/>
    <property type="molecule type" value="Genomic_DNA"/>
</dbReference>